<keyword evidence="2" id="KW-0547">Nucleotide-binding</keyword>
<keyword evidence="5" id="KW-0346">Stress response</keyword>
<dbReference type="AlphaFoldDB" id="A0A8X6YBE2"/>
<dbReference type="Gene3D" id="3.30.30.30">
    <property type="match status" value="1"/>
</dbReference>
<accession>A0A8X6YBE2</accession>
<name>A0A8X6YBE2_9ARAC</name>
<dbReference type="EMBL" id="BMAV01017761">
    <property type="protein sequence ID" value="GFY69716.1"/>
    <property type="molecule type" value="Genomic_DNA"/>
</dbReference>
<gene>
    <name evidence="5" type="primary">Hsp70Bbb</name>
    <name evidence="5" type="ORF">TNIN_411791</name>
</gene>
<dbReference type="GO" id="GO:0140662">
    <property type="term" value="F:ATP-dependent protein folding chaperone"/>
    <property type="evidence" value="ECO:0007669"/>
    <property type="project" value="InterPro"/>
</dbReference>
<dbReference type="Gene3D" id="3.90.640.10">
    <property type="entry name" value="Actin, Chain A, domain 4"/>
    <property type="match status" value="1"/>
</dbReference>
<dbReference type="InterPro" id="IPR013126">
    <property type="entry name" value="Hsp_70_fam"/>
</dbReference>
<comment type="similarity">
    <text evidence="1">Belongs to the heat shock protein 70 family.</text>
</comment>
<protein>
    <submittedName>
        <fullName evidence="5">Major heat shock 70 kDa protein Bbb</fullName>
    </submittedName>
</protein>
<keyword evidence="6" id="KW-1185">Reference proteome</keyword>
<dbReference type="Proteomes" id="UP000886998">
    <property type="component" value="Unassembled WGS sequence"/>
</dbReference>
<evidence type="ECO:0000256" key="3">
    <source>
        <dbReference type="ARBA" id="ARBA00022840"/>
    </source>
</evidence>
<dbReference type="FunFam" id="3.30.30.30:FF:000005">
    <property type="entry name" value="Heat shock protein ssb1"/>
    <property type="match status" value="1"/>
</dbReference>
<evidence type="ECO:0000256" key="1">
    <source>
        <dbReference type="ARBA" id="ARBA00007381"/>
    </source>
</evidence>
<organism evidence="5 6">
    <name type="scientific">Trichonephila inaurata madagascariensis</name>
    <dbReference type="NCBI Taxonomy" id="2747483"/>
    <lineage>
        <taxon>Eukaryota</taxon>
        <taxon>Metazoa</taxon>
        <taxon>Ecdysozoa</taxon>
        <taxon>Arthropoda</taxon>
        <taxon>Chelicerata</taxon>
        <taxon>Arachnida</taxon>
        <taxon>Araneae</taxon>
        <taxon>Araneomorphae</taxon>
        <taxon>Entelegynae</taxon>
        <taxon>Araneoidea</taxon>
        <taxon>Nephilidae</taxon>
        <taxon>Trichonephila</taxon>
        <taxon>Trichonephila inaurata</taxon>
    </lineage>
</organism>
<keyword evidence="3" id="KW-0067">ATP-binding</keyword>
<evidence type="ECO:0000256" key="4">
    <source>
        <dbReference type="SAM" id="MobiDB-lite"/>
    </source>
</evidence>
<feature type="compositionally biased region" description="Polar residues" evidence="4">
    <location>
        <begin position="172"/>
        <end position="182"/>
    </location>
</feature>
<dbReference type="Pfam" id="PF00012">
    <property type="entry name" value="HSP70"/>
    <property type="match status" value="1"/>
</dbReference>
<comment type="caution">
    <text evidence="5">The sequence shown here is derived from an EMBL/GenBank/DDBJ whole genome shotgun (WGS) entry which is preliminary data.</text>
</comment>
<feature type="region of interest" description="Disordered" evidence="4">
    <location>
        <begin position="150"/>
        <end position="182"/>
    </location>
</feature>
<evidence type="ECO:0000256" key="2">
    <source>
        <dbReference type="ARBA" id="ARBA00022741"/>
    </source>
</evidence>
<dbReference type="PANTHER" id="PTHR19375">
    <property type="entry name" value="HEAT SHOCK PROTEIN 70KDA"/>
    <property type="match status" value="1"/>
</dbReference>
<dbReference type="Gene3D" id="3.30.420.40">
    <property type="match status" value="2"/>
</dbReference>
<dbReference type="GO" id="GO:0005524">
    <property type="term" value="F:ATP binding"/>
    <property type="evidence" value="ECO:0007669"/>
    <property type="project" value="UniProtKB-KW"/>
</dbReference>
<sequence length="182" mass="20626">MNPENNLRCKTTLENMMTQKIQQDLKHWPFRVINRGGKPKLKVEFKGKKLRSGKIAGLNVLRIINEPRAPVMDSKESQKKKNVLTFVLGGGIFDVSILTNDEGPLFKVDFTANHLGEKTFNKIESLCRKFKQNPQKTLDPMKVLTKTEDSLRGAKRNPPAAQKHEIDALFEGTTSIPRSDKI</sequence>
<reference evidence="5" key="1">
    <citation type="submission" date="2020-08" db="EMBL/GenBank/DDBJ databases">
        <title>Multicomponent nature underlies the extraordinary mechanical properties of spider dragline silk.</title>
        <authorList>
            <person name="Kono N."/>
            <person name="Nakamura H."/>
            <person name="Mori M."/>
            <person name="Yoshida Y."/>
            <person name="Ohtoshi R."/>
            <person name="Malay A.D."/>
            <person name="Moran D.A.P."/>
            <person name="Tomita M."/>
            <person name="Numata K."/>
            <person name="Arakawa K."/>
        </authorList>
    </citation>
    <scope>NUCLEOTIDE SEQUENCE</scope>
</reference>
<evidence type="ECO:0000313" key="5">
    <source>
        <dbReference type="EMBL" id="GFY69716.1"/>
    </source>
</evidence>
<proteinExistence type="inferred from homology"/>
<evidence type="ECO:0000313" key="6">
    <source>
        <dbReference type="Proteomes" id="UP000886998"/>
    </source>
</evidence>